<dbReference type="InterPro" id="IPR011009">
    <property type="entry name" value="Kinase-like_dom_sf"/>
</dbReference>
<dbReference type="PROSITE" id="PS00108">
    <property type="entry name" value="PROTEIN_KINASE_ST"/>
    <property type="match status" value="1"/>
</dbReference>
<organism evidence="9 10">
    <name type="scientific">Oryzias melastigma</name>
    <name type="common">Marine medaka</name>
    <dbReference type="NCBI Taxonomy" id="30732"/>
    <lineage>
        <taxon>Eukaryota</taxon>
        <taxon>Metazoa</taxon>
        <taxon>Chordata</taxon>
        <taxon>Craniata</taxon>
        <taxon>Vertebrata</taxon>
        <taxon>Euteleostomi</taxon>
        <taxon>Actinopterygii</taxon>
        <taxon>Neopterygii</taxon>
        <taxon>Teleostei</taxon>
        <taxon>Neoteleostei</taxon>
        <taxon>Acanthomorphata</taxon>
        <taxon>Ovalentaria</taxon>
        <taxon>Atherinomorphae</taxon>
        <taxon>Beloniformes</taxon>
        <taxon>Adrianichthyidae</taxon>
        <taxon>Oryziinae</taxon>
        <taxon>Oryzias</taxon>
    </lineage>
</organism>
<evidence type="ECO:0000256" key="5">
    <source>
        <dbReference type="ARBA" id="ARBA00022840"/>
    </source>
</evidence>
<dbReference type="GO" id="GO:0007224">
    <property type="term" value="P:smoothened signaling pathway"/>
    <property type="evidence" value="ECO:0007669"/>
    <property type="project" value="TreeGrafter"/>
</dbReference>
<evidence type="ECO:0000313" key="9">
    <source>
        <dbReference type="Ensembl" id="ENSOMEP00000010822.1"/>
    </source>
</evidence>
<dbReference type="GO" id="GO:0005524">
    <property type="term" value="F:ATP binding"/>
    <property type="evidence" value="ECO:0007669"/>
    <property type="project" value="UniProtKB-UniRule"/>
</dbReference>
<protein>
    <recommendedName>
        <fullName evidence="8">Protein kinase domain-containing protein</fullName>
    </recommendedName>
</protein>
<evidence type="ECO:0000256" key="6">
    <source>
        <dbReference type="PROSITE-ProRule" id="PRU10141"/>
    </source>
</evidence>
<keyword evidence="1 7" id="KW-0723">Serine/threonine-protein kinase</keyword>
<dbReference type="GeneTree" id="ENSGT00940000157742"/>
<evidence type="ECO:0000313" key="10">
    <source>
        <dbReference type="Proteomes" id="UP000261560"/>
    </source>
</evidence>
<dbReference type="Proteomes" id="UP000261560">
    <property type="component" value="Unplaced"/>
</dbReference>
<reference evidence="9" key="2">
    <citation type="submission" date="2025-09" db="UniProtKB">
        <authorList>
            <consortium name="Ensembl"/>
        </authorList>
    </citation>
    <scope>IDENTIFICATION</scope>
</reference>
<dbReference type="GO" id="GO:0045944">
    <property type="term" value="P:positive regulation of transcription by RNA polymerase II"/>
    <property type="evidence" value="ECO:0007669"/>
    <property type="project" value="TreeGrafter"/>
</dbReference>
<feature type="binding site" evidence="6">
    <location>
        <position position="94"/>
    </location>
    <ligand>
        <name>ATP</name>
        <dbReference type="ChEBI" id="CHEBI:30616"/>
    </ligand>
</feature>
<name>A0A3B3C187_ORYME</name>
<evidence type="ECO:0000259" key="8">
    <source>
        <dbReference type="PROSITE" id="PS50011"/>
    </source>
</evidence>
<keyword evidence="5 6" id="KW-0067">ATP-binding</keyword>
<keyword evidence="2" id="KW-0808">Transferase</keyword>
<dbReference type="GO" id="GO:0042771">
    <property type="term" value="P:intrinsic apoptotic signaling pathway in response to DNA damage by p53 class mediator"/>
    <property type="evidence" value="ECO:0007669"/>
    <property type="project" value="TreeGrafter"/>
</dbReference>
<proteinExistence type="inferred from homology"/>
<dbReference type="InterPro" id="IPR050494">
    <property type="entry name" value="Ser_Thr_dual-spec_kinase"/>
</dbReference>
<dbReference type="Gene3D" id="3.30.200.20">
    <property type="entry name" value="Phosphorylase Kinase, domain 1"/>
    <property type="match status" value="1"/>
</dbReference>
<evidence type="ECO:0000256" key="7">
    <source>
        <dbReference type="RuleBase" id="RU000304"/>
    </source>
</evidence>
<reference evidence="9" key="1">
    <citation type="submission" date="2025-08" db="UniProtKB">
        <authorList>
            <consortium name="Ensembl"/>
        </authorList>
    </citation>
    <scope>IDENTIFICATION</scope>
</reference>
<keyword evidence="10" id="KW-1185">Reference proteome</keyword>
<dbReference type="InterPro" id="IPR008271">
    <property type="entry name" value="Ser/Thr_kinase_AS"/>
</dbReference>
<dbReference type="InterPro" id="IPR017441">
    <property type="entry name" value="Protein_kinase_ATP_BS"/>
</dbReference>
<dbReference type="GO" id="GO:0004713">
    <property type="term" value="F:protein tyrosine kinase activity"/>
    <property type="evidence" value="ECO:0007669"/>
    <property type="project" value="TreeGrafter"/>
</dbReference>
<dbReference type="PANTHER" id="PTHR24058">
    <property type="entry name" value="DUAL SPECIFICITY PROTEIN KINASE"/>
    <property type="match status" value="1"/>
</dbReference>
<dbReference type="Pfam" id="PF00069">
    <property type="entry name" value="Pkinase"/>
    <property type="match status" value="1"/>
</dbReference>
<dbReference type="GO" id="GO:0003713">
    <property type="term" value="F:transcription coactivator activity"/>
    <property type="evidence" value="ECO:0007669"/>
    <property type="project" value="TreeGrafter"/>
</dbReference>
<feature type="domain" description="Protein kinase" evidence="8">
    <location>
        <begin position="65"/>
        <end position="342"/>
    </location>
</feature>
<accession>A0A3B3C187</accession>
<evidence type="ECO:0000256" key="2">
    <source>
        <dbReference type="ARBA" id="ARBA00022679"/>
    </source>
</evidence>
<dbReference type="GO" id="GO:0005737">
    <property type="term" value="C:cytoplasm"/>
    <property type="evidence" value="ECO:0007669"/>
    <property type="project" value="TreeGrafter"/>
</dbReference>
<dbReference type="GO" id="GO:0004674">
    <property type="term" value="F:protein serine/threonine kinase activity"/>
    <property type="evidence" value="ECO:0007669"/>
    <property type="project" value="UniProtKB-KW"/>
</dbReference>
<dbReference type="PANTHER" id="PTHR24058:SF53">
    <property type="entry name" value="HOMEODOMAIN-INTERACTING PROTEIN KINASE 2"/>
    <property type="match status" value="1"/>
</dbReference>
<dbReference type="GO" id="GO:0016605">
    <property type="term" value="C:PML body"/>
    <property type="evidence" value="ECO:0007669"/>
    <property type="project" value="TreeGrafter"/>
</dbReference>
<keyword evidence="4" id="KW-0418">Kinase</keyword>
<dbReference type="Ensembl" id="ENSOMET00000017735.1">
    <property type="protein sequence ID" value="ENSOMEP00000010822.1"/>
    <property type="gene ID" value="ENSOMEG00000012124.1"/>
</dbReference>
<keyword evidence="3 6" id="KW-0547">Nucleotide-binding</keyword>
<dbReference type="SMART" id="SM00220">
    <property type="entry name" value="S_TKc"/>
    <property type="match status" value="1"/>
</dbReference>
<dbReference type="SUPFAM" id="SSF56112">
    <property type="entry name" value="Protein kinase-like (PK-like)"/>
    <property type="match status" value="1"/>
</dbReference>
<evidence type="ECO:0000256" key="4">
    <source>
        <dbReference type="ARBA" id="ARBA00022777"/>
    </source>
</evidence>
<dbReference type="PROSITE" id="PS00107">
    <property type="entry name" value="PROTEIN_KINASE_ATP"/>
    <property type="match status" value="1"/>
</dbReference>
<comment type="similarity">
    <text evidence="7">Belongs to the protein kinase superfamily.</text>
</comment>
<dbReference type="Gene3D" id="1.10.510.10">
    <property type="entry name" value="Transferase(Phosphotransferase) domain 1"/>
    <property type="match status" value="1"/>
</dbReference>
<dbReference type="InterPro" id="IPR000719">
    <property type="entry name" value="Prot_kinase_dom"/>
</dbReference>
<dbReference type="GO" id="GO:0046332">
    <property type="term" value="F:SMAD binding"/>
    <property type="evidence" value="ECO:0007669"/>
    <property type="project" value="TreeGrafter"/>
</dbReference>
<sequence length="420" mass="47714">SILYPRTCEFHYAQCEKPVSLENIENTEGLQTDRDQEKMSSKIEEEDKSFVVKTGQSLEGHLGTYEVGELLGKGSYGRVFKCYKVGSEEIVAIKILENVKEGREEFKAMKLIKDLDPDQNNLMKFHECFSYNNATCLVYEILYVSLQMCLSKTHFHLFQIRAFAQQMFQALSALKSIGVVHGDIKLDNILLVKSKSLRIKLIDFGFAKKANKLLKGTEIQITPFRAPEVILGLPLDESIDMWAVGSVLACLYNRGYLFPCDTEYETIRAMVLPTADEYTQNTRKQVKDHVVDLDAIIQVHQDRFDDHDDDDHRVFIDLLKRMLEVNPQNRITPSQALAHDFITMKHLSGEAVLKPKTLSLRILSPWTRVQGPSWPRLTTTGSGCTGAVDLDQGSQTRARGPSAARRMMICGPRLHMKDYC</sequence>
<dbReference type="GO" id="GO:0003714">
    <property type="term" value="F:transcription corepressor activity"/>
    <property type="evidence" value="ECO:0007669"/>
    <property type="project" value="TreeGrafter"/>
</dbReference>
<evidence type="ECO:0000256" key="3">
    <source>
        <dbReference type="ARBA" id="ARBA00022741"/>
    </source>
</evidence>
<dbReference type="AlphaFoldDB" id="A0A3B3C187"/>
<evidence type="ECO:0000256" key="1">
    <source>
        <dbReference type="ARBA" id="ARBA00022527"/>
    </source>
</evidence>
<dbReference type="PROSITE" id="PS50011">
    <property type="entry name" value="PROTEIN_KINASE_DOM"/>
    <property type="match status" value="1"/>
</dbReference>